<dbReference type="Pfam" id="PF03797">
    <property type="entry name" value="Autotransporter"/>
    <property type="match status" value="1"/>
</dbReference>
<accession>C9Y714</accession>
<dbReference type="SMART" id="SM00869">
    <property type="entry name" value="Autotransporter"/>
    <property type="match status" value="1"/>
</dbReference>
<organism evidence="2">
    <name type="scientific">Curvibacter symbiont subsp. Hydra magnipapillata</name>
    <dbReference type="NCBI Taxonomy" id="667019"/>
    <lineage>
        <taxon>Bacteria</taxon>
        <taxon>Pseudomonadati</taxon>
        <taxon>Pseudomonadota</taxon>
        <taxon>Betaproteobacteria</taxon>
        <taxon>Burkholderiales</taxon>
        <taxon>Comamonadaceae</taxon>
        <taxon>Curvibacter</taxon>
    </lineage>
</organism>
<dbReference type="Gene3D" id="2.40.128.130">
    <property type="entry name" value="Autotransporter beta-domain"/>
    <property type="match status" value="1"/>
</dbReference>
<dbReference type="InterPro" id="IPR036709">
    <property type="entry name" value="Autotransporte_beta_dom_sf"/>
</dbReference>
<sequence length="598" mass="65330">MSQNPLYNLASDFAQNRSVNLASLSQGFAEVVPSGMLPGPKVWAEGVISFGARDANGSVSASDFNSKGISVGVDRVLSDKLTVGMGIGYAQDTTNIGTDGTRNQARGYSLAVYGNYMTGERGYVQGMLGVGMLDFDMNRYVSAANAYAVSNRKGYQLFGSLGTGLEFREKVNMISPYVRLDFSTDKLGENTETGAGSYSLTYYDQTNSALQGTLGLRGESTHATSFGWAIPRARVEWRQDLSNKSEAAMSYADQINGTRYAIASSGSQRGALVFGVGSEFLFRDGWAFGLDYQLTQVGSYESSYALRLKLIKELGAKGLPNLLQGVEQNFDDSNEIQVDAGYTWDDNITRAKLNSDIRADSIYTFNASQTRMFFLGGNSRLLLTGSAGGERFQTYNGLSNLNLTGETALQYRADAEFDTPTYGLFFKATALKHQSSLRDGYKFAAGLTASRPLTDRITIFAALSNNRRYANSSVFQTVDTALRFNLDYSLRNNATVYLSGEYREGDIVSTGLSSLENITLAKVLVQDDAYMGGQFFSYRFGGSTVLATLGYNIGLGARDSMDFSWRYVESTPTLRPTWASSPRSYTANQLSASYLMRF</sequence>
<proteinExistence type="predicted"/>
<name>C9Y714_CURXX</name>
<dbReference type="AlphaFoldDB" id="C9Y714"/>
<dbReference type="PROSITE" id="PS51208">
    <property type="entry name" value="AUTOTRANSPORTER"/>
    <property type="match status" value="1"/>
</dbReference>
<reference evidence="2" key="1">
    <citation type="journal article" date="2010" name="Nature">
        <title>The Dynamic genome of Hydra.</title>
        <authorList>
            <person name="Chapman J.A."/>
            <person name="Kirkness E.F."/>
            <person name="Simakov O."/>
            <person name="Hampson S.E."/>
            <person name="Mitros T."/>
            <person name="Weinmaier T."/>
            <person name="Rattei T."/>
            <person name="Balasubramanian P.G."/>
            <person name="Borman J."/>
            <person name="Busam D."/>
            <person name="Disbennett K."/>
            <person name="Pfannkoch C."/>
            <person name="Sumin N."/>
            <person name="Sutton G."/>
            <person name="Viswanathan L."/>
            <person name="Walenz B."/>
            <person name="Goodstein D.M."/>
            <person name="Hellsten U."/>
            <person name="Kawashima T."/>
            <person name="Prochnik S.E."/>
            <person name="Putnam N.H."/>
            <person name="Shu S."/>
            <person name="Blumberg B."/>
            <person name="Dana C.E."/>
            <person name="Gee L."/>
            <person name="Kibler D.F."/>
            <person name="Law L."/>
            <person name="Lindgens D."/>
            <person name="Martinez D.E."/>
            <person name="Peng J."/>
            <person name="Wigge P.A."/>
            <person name="Bertulat B."/>
            <person name="Guder C."/>
            <person name="Nakamura Y."/>
            <person name="Ozbek S."/>
            <person name="Watanabe H."/>
            <person name="Khalturin K."/>
            <person name="Hemmrich G."/>
            <person name="Franke A."/>
            <person name="Augustin R."/>
            <person name="Fraune S."/>
            <person name="Hayakawa E."/>
            <person name="Hayakawa S."/>
            <person name="Hirose M."/>
            <person name="Hwang J."/>
            <person name="Ikeo K."/>
            <person name="Nishimiya-Fujisawa C."/>
            <person name="Ogura A."/>
            <person name="Takahashi T."/>
            <person name="Steinmetz P.R."/>
            <person name="Zhang X."/>
            <person name="Aufschnaiter R."/>
            <person name="Eder M.K."/>
            <person name="Gorny A.K."/>
            <person name="Salvenmoser W."/>
            <person name="Heimberg A.M."/>
            <person name="Wheeler B.M."/>
            <person name="Peterson K.J."/>
            <person name="Boettger A."/>
            <person name="Tischler P."/>
            <person name="Wolf A."/>
            <person name="Gojobori T."/>
            <person name="Remington K.A."/>
            <person name="Strausberg R.L."/>
            <person name="Venter J."/>
            <person name="Technau U."/>
            <person name="Hobmayer B."/>
            <person name="Bosch T.C."/>
            <person name="Holstein T.W."/>
            <person name="Fujisawa T."/>
            <person name="Bode H.R."/>
            <person name="David C.N."/>
            <person name="Rokhsar D.S."/>
            <person name="Steele R.E."/>
        </authorList>
    </citation>
    <scope>NUCLEOTIDE SEQUENCE</scope>
</reference>
<gene>
    <name evidence="2" type="ORF">Csp_H39970</name>
</gene>
<evidence type="ECO:0000259" key="1">
    <source>
        <dbReference type="PROSITE" id="PS51208"/>
    </source>
</evidence>
<feature type="domain" description="Autotransporter" evidence="1">
    <location>
        <begin position="35"/>
        <end position="314"/>
    </location>
</feature>
<dbReference type="InterPro" id="IPR005546">
    <property type="entry name" value="Autotransporte_beta"/>
</dbReference>
<protein>
    <recommendedName>
        <fullName evidence="1">Autotransporter domain-containing protein</fullName>
    </recommendedName>
</protein>
<evidence type="ECO:0000313" key="2">
    <source>
        <dbReference type="EMBL" id="CBA26714.1"/>
    </source>
</evidence>
<dbReference type="SUPFAM" id="SSF103515">
    <property type="entry name" value="Autotransporter"/>
    <property type="match status" value="1"/>
</dbReference>
<dbReference type="EMBL" id="FN543102">
    <property type="protein sequence ID" value="CBA26714.1"/>
    <property type="molecule type" value="Genomic_DNA"/>
</dbReference>